<organism evidence="2 3">
    <name type="scientific">Rarobacter faecitabidus</name>
    <dbReference type="NCBI Taxonomy" id="13243"/>
    <lineage>
        <taxon>Bacteria</taxon>
        <taxon>Bacillati</taxon>
        <taxon>Actinomycetota</taxon>
        <taxon>Actinomycetes</taxon>
        <taxon>Micrococcales</taxon>
        <taxon>Rarobacteraceae</taxon>
        <taxon>Rarobacter</taxon>
    </lineage>
</organism>
<accession>A0A542ZB00</accession>
<comment type="caution">
    <text evidence="2">The sequence shown here is derived from an EMBL/GenBank/DDBJ whole genome shotgun (WGS) entry which is preliminary data.</text>
</comment>
<proteinExistence type="predicted"/>
<sequence length="185" mass="20012">MPSLDSELLHGPGGAGTITAAEFHAGVDDQRTWIKARLAAFGNLDRLDEVMAAVRADAWESLPRWEERGCPKFAAWCNGVAVRSLATWRRHERKHETNIGLDDLPPGSLEATGGPSHDDDRVNAARVIALIRARVMAKPGGVATWDRLSRDALKPEAGIHARQALLAELTALQNAANSQRQGDVA</sequence>
<keyword evidence="3" id="KW-1185">Reference proteome</keyword>
<evidence type="ECO:0000256" key="1">
    <source>
        <dbReference type="SAM" id="MobiDB-lite"/>
    </source>
</evidence>
<name>A0A542ZB00_RARFA</name>
<reference evidence="2 3" key="1">
    <citation type="submission" date="2019-06" db="EMBL/GenBank/DDBJ databases">
        <title>Sequencing the genomes of 1000 actinobacteria strains.</title>
        <authorList>
            <person name="Klenk H.-P."/>
        </authorList>
    </citation>
    <scope>NUCLEOTIDE SEQUENCE [LARGE SCALE GENOMIC DNA]</scope>
    <source>
        <strain evidence="2 3">DSM 4813</strain>
    </source>
</reference>
<gene>
    <name evidence="2" type="ORF">FB461_2223</name>
</gene>
<protein>
    <submittedName>
        <fullName evidence="2">Uncharacterized protein</fullName>
    </submittedName>
</protein>
<dbReference type="Proteomes" id="UP000315389">
    <property type="component" value="Unassembled WGS sequence"/>
</dbReference>
<evidence type="ECO:0000313" key="3">
    <source>
        <dbReference type="Proteomes" id="UP000315389"/>
    </source>
</evidence>
<feature type="region of interest" description="Disordered" evidence="1">
    <location>
        <begin position="98"/>
        <end position="120"/>
    </location>
</feature>
<dbReference type="AlphaFoldDB" id="A0A542ZB00"/>
<evidence type="ECO:0000313" key="2">
    <source>
        <dbReference type="EMBL" id="TQL57486.1"/>
    </source>
</evidence>
<dbReference type="EMBL" id="VFOS01000004">
    <property type="protein sequence ID" value="TQL57486.1"/>
    <property type="molecule type" value="Genomic_DNA"/>
</dbReference>